<reference evidence="15 16" key="2">
    <citation type="submission" date="2024-10" db="EMBL/GenBank/DDBJ databases">
        <authorList>
            <person name="Ryan C."/>
        </authorList>
    </citation>
    <scope>NUCLEOTIDE SEQUENCE [LARGE SCALE GENOMIC DNA]</scope>
</reference>
<dbReference type="Pfam" id="PF26249">
    <property type="entry name" value="4HB_RdRP3_N"/>
    <property type="match status" value="1"/>
</dbReference>
<dbReference type="Pfam" id="PF05183">
    <property type="entry name" value="RdRP"/>
    <property type="match status" value="2"/>
</dbReference>
<evidence type="ECO:0000259" key="11">
    <source>
        <dbReference type="Pfam" id="PF05183"/>
    </source>
</evidence>
<comment type="catalytic activity">
    <reaction evidence="7 9">
        <text>RNA(n) + a ribonucleoside 5'-triphosphate = RNA(n+1) + diphosphate</text>
        <dbReference type="Rhea" id="RHEA:21248"/>
        <dbReference type="Rhea" id="RHEA-COMP:14527"/>
        <dbReference type="Rhea" id="RHEA-COMP:17342"/>
        <dbReference type="ChEBI" id="CHEBI:33019"/>
        <dbReference type="ChEBI" id="CHEBI:61557"/>
        <dbReference type="ChEBI" id="CHEBI:140395"/>
        <dbReference type="EC" id="2.7.7.48"/>
    </reaction>
</comment>
<feature type="compositionally biased region" description="Pro residues" evidence="10">
    <location>
        <begin position="658"/>
        <end position="676"/>
    </location>
</feature>
<protein>
    <recommendedName>
        <fullName evidence="9">RNA-dependent RNA polymerase</fullName>
        <ecNumber evidence="9">2.7.7.48</ecNumber>
    </recommendedName>
</protein>
<feature type="compositionally biased region" description="Polar residues" evidence="10">
    <location>
        <begin position="783"/>
        <end position="792"/>
    </location>
</feature>
<evidence type="ECO:0000256" key="2">
    <source>
        <dbReference type="ARBA" id="ARBA00022484"/>
    </source>
</evidence>
<evidence type="ECO:0000256" key="5">
    <source>
        <dbReference type="ARBA" id="ARBA00022884"/>
    </source>
</evidence>
<feature type="compositionally biased region" description="Pro residues" evidence="10">
    <location>
        <begin position="794"/>
        <end position="805"/>
    </location>
</feature>
<dbReference type="InterPro" id="IPR058751">
    <property type="entry name" value="RDRP_helical"/>
</dbReference>
<dbReference type="EC" id="2.7.7.48" evidence="9"/>
<evidence type="ECO:0000256" key="10">
    <source>
        <dbReference type="SAM" id="MobiDB-lite"/>
    </source>
</evidence>
<dbReference type="Proteomes" id="UP001497457">
    <property type="component" value="Chromosome 31b"/>
</dbReference>
<keyword evidence="5 9" id="KW-0694">RNA-binding</keyword>
<dbReference type="GO" id="GO:0031047">
    <property type="term" value="P:regulatory ncRNA-mediated gene silencing"/>
    <property type="evidence" value="ECO:0007669"/>
    <property type="project" value="UniProtKB-KW"/>
</dbReference>
<keyword evidence="4 9" id="KW-0548">Nucleotidyltransferase</keyword>
<dbReference type="PANTHER" id="PTHR23079:SF55">
    <property type="entry name" value="RNA-DIRECTED RNA POLYMERASE"/>
    <property type="match status" value="1"/>
</dbReference>
<keyword evidence="16" id="KW-1185">Reference proteome</keyword>
<dbReference type="EMBL" id="OZ075141">
    <property type="protein sequence ID" value="CAL5033683.1"/>
    <property type="molecule type" value="Genomic_DNA"/>
</dbReference>
<dbReference type="InterPro" id="IPR007855">
    <property type="entry name" value="RDRP"/>
</dbReference>
<evidence type="ECO:0000256" key="9">
    <source>
        <dbReference type="RuleBase" id="RU363098"/>
    </source>
</evidence>
<accession>A0ABC9D997</accession>
<feature type="domain" description="RDRP3-5 N-terminal" evidence="12">
    <location>
        <begin position="11"/>
        <end position="76"/>
    </location>
</feature>
<feature type="compositionally biased region" description="Polar residues" evidence="10">
    <location>
        <begin position="845"/>
        <end position="854"/>
    </location>
</feature>
<feature type="compositionally biased region" description="Basic and acidic residues" evidence="10">
    <location>
        <begin position="632"/>
        <end position="641"/>
    </location>
</feature>
<organism evidence="15 16">
    <name type="scientific">Urochloa decumbens</name>
    <dbReference type="NCBI Taxonomy" id="240449"/>
    <lineage>
        <taxon>Eukaryota</taxon>
        <taxon>Viridiplantae</taxon>
        <taxon>Streptophyta</taxon>
        <taxon>Embryophyta</taxon>
        <taxon>Tracheophyta</taxon>
        <taxon>Spermatophyta</taxon>
        <taxon>Magnoliopsida</taxon>
        <taxon>Liliopsida</taxon>
        <taxon>Poales</taxon>
        <taxon>Poaceae</taxon>
        <taxon>PACMAD clade</taxon>
        <taxon>Panicoideae</taxon>
        <taxon>Panicodae</taxon>
        <taxon>Paniceae</taxon>
        <taxon>Melinidinae</taxon>
        <taxon>Urochloa</taxon>
    </lineage>
</organism>
<dbReference type="GO" id="GO:0003723">
    <property type="term" value="F:RNA binding"/>
    <property type="evidence" value="ECO:0007669"/>
    <property type="project" value="UniProtKB-KW"/>
</dbReference>
<dbReference type="Pfam" id="PF26253">
    <property type="entry name" value="RdRP_head"/>
    <property type="match status" value="1"/>
</dbReference>
<evidence type="ECO:0000256" key="1">
    <source>
        <dbReference type="ARBA" id="ARBA00005762"/>
    </source>
</evidence>
<feature type="domain" description="RDRP C-terminal head" evidence="14">
    <location>
        <begin position="1313"/>
        <end position="1402"/>
    </location>
</feature>
<feature type="domain" description="RDRP helical" evidence="13">
    <location>
        <begin position="291"/>
        <end position="357"/>
    </location>
</feature>
<comment type="similarity">
    <text evidence="1 9">Belongs to the RdRP family.</text>
</comment>
<dbReference type="PANTHER" id="PTHR23079">
    <property type="entry name" value="RNA-DEPENDENT RNA POLYMERASE"/>
    <property type="match status" value="1"/>
</dbReference>
<feature type="region of interest" description="Disordered" evidence="10">
    <location>
        <begin position="202"/>
        <end position="229"/>
    </location>
</feature>
<evidence type="ECO:0000259" key="14">
    <source>
        <dbReference type="Pfam" id="PF26253"/>
    </source>
</evidence>
<dbReference type="GO" id="GO:0003968">
    <property type="term" value="F:RNA-directed RNA polymerase activity"/>
    <property type="evidence" value="ECO:0007669"/>
    <property type="project" value="UniProtKB-KW"/>
</dbReference>
<feature type="region of interest" description="Disordered" evidence="10">
    <location>
        <begin position="845"/>
        <end position="872"/>
    </location>
</feature>
<evidence type="ECO:0000256" key="7">
    <source>
        <dbReference type="ARBA" id="ARBA00048744"/>
    </source>
</evidence>
<gene>
    <name evidence="15" type="ORF">URODEC1_LOCUS82771</name>
</gene>
<evidence type="ECO:0000256" key="6">
    <source>
        <dbReference type="ARBA" id="ARBA00023158"/>
    </source>
</evidence>
<keyword evidence="6 9" id="KW-0943">RNA-mediated gene silencing</keyword>
<proteinExistence type="inferred from homology"/>
<keyword evidence="3 9" id="KW-0808">Transferase</keyword>
<comment type="function">
    <text evidence="8 9">Probably involved in the RNA silencing pathway and required for the generation of small interfering RNAs (siRNAs).</text>
</comment>
<evidence type="ECO:0000259" key="12">
    <source>
        <dbReference type="Pfam" id="PF26249"/>
    </source>
</evidence>
<evidence type="ECO:0000313" key="15">
    <source>
        <dbReference type="EMBL" id="CAL5033683.1"/>
    </source>
</evidence>
<evidence type="ECO:0000256" key="4">
    <source>
        <dbReference type="ARBA" id="ARBA00022695"/>
    </source>
</evidence>
<feature type="domain" description="RDRP core" evidence="11">
    <location>
        <begin position="388"/>
        <end position="608"/>
    </location>
</feature>
<feature type="region of interest" description="Disordered" evidence="10">
    <location>
        <begin position="632"/>
        <end position="701"/>
    </location>
</feature>
<dbReference type="InterPro" id="IPR058697">
    <property type="entry name" value="RDRP3-5_N"/>
</dbReference>
<feature type="domain" description="RDRP core" evidence="11">
    <location>
        <begin position="921"/>
        <end position="1259"/>
    </location>
</feature>
<name>A0ABC9D997_9POAL</name>
<feature type="region of interest" description="Disordered" evidence="10">
    <location>
        <begin position="777"/>
        <end position="809"/>
    </location>
</feature>
<dbReference type="InterPro" id="IPR057596">
    <property type="entry name" value="RDRP_core"/>
</dbReference>
<keyword evidence="2 9" id="KW-0696">RNA-directed RNA polymerase</keyword>
<evidence type="ECO:0000256" key="8">
    <source>
        <dbReference type="ARBA" id="ARBA00093763"/>
    </source>
</evidence>
<sequence>MQPPGPSQGPPLPPAVAAELVQLERRLGQVAEEPARRELGALGEAPAVRVLRRIGRSQREIRTLTGYIITVARQEAFALNAQAALTAESAAWSSSSPSLRDESVHAQYHNDVQMEEIASDLSNHCMVMDESQGQEGYPVMMAVDDPSDCISPRDWNQDCIEADNIEADNIAPPMPLQHGDSVQELVSIAPHGVIMLAKNPGNGRPSEMWNHTQTGSPKNEVVPSHPRSESTSSRLQHCLRCLQGVGPFGSHLGPECAIMLPKPMPNQDAKDAFRQIASPQIINELRNTASPQMWALEDLEFCRRFLILSYLCQNTMEDEAVLTVDYIKSLKFLSIAHFESEIWSKFGRKNFQASNRTASDRPKNLDLDPSETKVYHCDIEIRGGSVFYVLKGPYMENKRTYLQKVLGDDNVLVVKFMVPSDDDADFYRQHYHKVAEDGIVLGMRRYRFFAYKDGGNEKKKKGGEQGEVKKSTSSIRCYFICTESGDETYIFSHKTVDQCRKLFSLILSKTVTLDVDLSTVAVILIDDEPCRDERGEVVIVDGKRWIHTDGTGFISENLAKKCPNRIIFGKKSKDYMHRGEAMPLLMQVRLFYNGYAVKGTLLVDKRATTFENTEQVRTLNLAVVRLEELQPDGKRRKEKTTVKGASNDNPFPKCPSGSAPPPPLPSFRETPPPLFRHPPLHRHGRGPLDEDDDDSADPRFHPRARIEFRTFDGKDGPLPWLNRCETFFRCQNTPERRRVTYVALHLTGTAQFWYYRLELTSGTPSWRRFAQLVQQRFGPPMTDSPTESTEQSAAPPPGQGQPLPQPHRTRARACRLRLEGVAPQPSPSQQASSYLSCFLLLPQRKQNGQSNSRSPAGHTSPPADSSHPRHHNLPISIQDQVMGATELNLDRNHGSHDLHCRRSFELHQPSNSYLRLSPAPPSHQSDRTSTSRILISLLHYGGVKAEYFMELLHNAIEGVANARYNFRHALKLASRYANMEDSMLERMIHSGIPLEEPYLLSRLNFIAKMEMKVFREGKLPIDECYYLMGSTDPTGTLKPNEVCVILDSGQYSGDVLVFKHPGLHFGDIHMLTARQISGLEKNFIGYSKNVILFPTSGRRSLADEMANSDFDGDEYWVSKNPMLLQGFQKQSEPWVPLFKPQETQHKPKGPQDFNESVLERVLFNECLTTTFTSNYALGLSSECWLAYMDRLLTEDVDKDEKESIEKKMIKLLNLYYWALDGYKINIDRDLRVEAYPHFMEKKGFASYHSMSILGRIYDETEKAILQRFEDDKEIQMTMLPCFTEVEVTPECISLWKNHYLEYLGKASELFVLGKEEKNDEFEKLYQSYKHLLYGAEEFEETSRNLSQVFMEACAIYRIVYERAMPTRSIGKCRFVWVVAGAALCHLYATKYVMQRGEKTVLCPLSVVRQLY</sequence>
<dbReference type="InterPro" id="IPR058752">
    <property type="entry name" value="RDRP_C_head"/>
</dbReference>
<evidence type="ECO:0000256" key="3">
    <source>
        <dbReference type="ARBA" id="ARBA00022679"/>
    </source>
</evidence>
<evidence type="ECO:0000259" key="13">
    <source>
        <dbReference type="Pfam" id="PF26252"/>
    </source>
</evidence>
<reference evidence="16" key="1">
    <citation type="submission" date="2024-06" db="EMBL/GenBank/DDBJ databases">
        <authorList>
            <person name="Ryan C."/>
        </authorList>
    </citation>
    <scope>NUCLEOTIDE SEQUENCE [LARGE SCALE GENOMIC DNA]</scope>
</reference>
<dbReference type="Pfam" id="PF26252">
    <property type="entry name" value="RdRP_helical"/>
    <property type="match status" value="1"/>
</dbReference>
<evidence type="ECO:0000313" key="16">
    <source>
        <dbReference type="Proteomes" id="UP001497457"/>
    </source>
</evidence>